<evidence type="ECO:0000313" key="3">
    <source>
        <dbReference type="Proteomes" id="UP000016464"/>
    </source>
</evidence>
<dbReference type="AlphaFoldDB" id="U1N117"/>
<accession>U1N117</accession>
<name>U1N117_9BACL</name>
<dbReference type="OrthoDB" id="2134890at2"/>
<keyword evidence="1" id="KW-0472">Membrane</keyword>
<evidence type="ECO:0000256" key="1">
    <source>
        <dbReference type="SAM" id="Phobius"/>
    </source>
</evidence>
<organism evidence="2 3">
    <name type="scientific">Exiguobacterium chiriqhucha RW-2</name>
    <dbReference type="NCBI Taxonomy" id="1345023"/>
    <lineage>
        <taxon>Bacteria</taxon>
        <taxon>Bacillati</taxon>
        <taxon>Bacillota</taxon>
        <taxon>Bacilli</taxon>
        <taxon>Bacillales</taxon>
        <taxon>Bacillales Family XII. Incertae Sedis</taxon>
        <taxon>Exiguobacterium</taxon>
    </lineage>
</organism>
<feature type="transmembrane region" description="Helical" evidence="1">
    <location>
        <begin position="12"/>
        <end position="32"/>
    </location>
</feature>
<dbReference type="EMBL" id="ATCL01000014">
    <property type="protein sequence ID" value="ERG67696.1"/>
    <property type="molecule type" value="Genomic_DNA"/>
</dbReference>
<comment type="caution">
    <text evidence="2">The sequence shown here is derived from an EMBL/GenBank/DDBJ whole genome shotgun (WGS) entry which is preliminary data.</text>
</comment>
<dbReference type="InterPro" id="IPR018730">
    <property type="entry name" value="DUF2273"/>
</dbReference>
<dbReference type="RefSeq" id="WP_021066260.1">
    <property type="nucleotide sequence ID" value="NZ_ATCL01000014.1"/>
</dbReference>
<proteinExistence type="predicted"/>
<dbReference type="Proteomes" id="UP000016464">
    <property type="component" value="Unassembled WGS sequence"/>
</dbReference>
<dbReference type="PATRIC" id="fig|1345023.5.peg.1096"/>
<keyword evidence="1" id="KW-0812">Transmembrane</keyword>
<evidence type="ECO:0000313" key="2">
    <source>
        <dbReference type="EMBL" id="ERG67696.1"/>
    </source>
</evidence>
<reference evidence="2 3" key="1">
    <citation type="journal article" date="2013" name="Genome Announc.">
        <title>Draft Genome Sequence of Exiguobacterium pavilionensis Strain RW-2, with Wide Thermal, Salinity, and pH Tolerance, Isolated from Modern Freshwater Microbialites.</title>
        <authorList>
            <person name="White R.A.III."/>
            <person name="Grassa C.J."/>
            <person name="Suttle C.A."/>
        </authorList>
    </citation>
    <scope>NUCLEOTIDE SEQUENCE [LARGE SCALE GENOMIC DNA]</scope>
    <source>
        <strain evidence="2 3">RW-2</strain>
    </source>
</reference>
<protein>
    <recommendedName>
        <fullName evidence="4">Small integral membrane protein</fullName>
    </recommendedName>
</protein>
<keyword evidence="1" id="KW-1133">Transmembrane helix</keyword>
<sequence length="71" mass="8064">MDTKTILFPYRFRLIGIVVGVVIAVLFLTIGFGQTVLIVTLALVGFLIGKWGDGALHVNEWVEFFIRKQRR</sequence>
<dbReference type="eggNOG" id="COG5547">
    <property type="taxonomic scope" value="Bacteria"/>
</dbReference>
<keyword evidence="3" id="KW-1185">Reference proteome</keyword>
<dbReference type="Pfam" id="PF10031">
    <property type="entry name" value="DUF2273"/>
    <property type="match status" value="1"/>
</dbReference>
<gene>
    <name evidence="2" type="ORF">M467_10430</name>
</gene>
<evidence type="ECO:0008006" key="4">
    <source>
        <dbReference type="Google" id="ProtNLM"/>
    </source>
</evidence>
<feature type="transmembrane region" description="Helical" evidence="1">
    <location>
        <begin position="38"/>
        <end position="62"/>
    </location>
</feature>